<name>A0AAE3KAR3_9EURY</name>
<keyword evidence="1" id="KW-0812">Transmembrane</keyword>
<dbReference type="Proteomes" id="UP001203207">
    <property type="component" value="Unassembled WGS sequence"/>
</dbReference>
<dbReference type="RefSeq" id="WP_174653861.1">
    <property type="nucleotide sequence ID" value="NZ_JAKRVX010000003.1"/>
</dbReference>
<dbReference type="EMBL" id="JAKRVX010000003">
    <property type="protein sequence ID" value="MCL9817004.1"/>
    <property type="molecule type" value="Genomic_DNA"/>
</dbReference>
<proteinExistence type="predicted"/>
<organism evidence="2 3">
    <name type="scientific">Natronocalculus amylovorans</name>
    <dbReference type="NCBI Taxonomy" id="2917812"/>
    <lineage>
        <taxon>Archaea</taxon>
        <taxon>Methanobacteriati</taxon>
        <taxon>Methanobacteriota</taxon>
        <taxon>Stenosarchaea group</taxon>
        <taxon>Halobacteria</taxon>
        <taxon>Halobacteriales</taxon>
        <taxon>Haloferacaceae</taxon>
        <taxon>Natronocalculus</taxon>
    </lineage>
</organism>
<evidence type="ECO:0000313" key="2">
    <source>
        <dbReference type="EMBL" id="MCL9817004.1"/>
    </source>
</evidence>
<comment type="caution">
    <text evidence="2">The sequence shown here is derived from an EMBL/GenBank/DDBJ whole genome shotgun (WGS) entry which is preliminary data.</text>
</comment>
<reference evidence="2" key="1">
    <citation type="journal article" date="2022" name="Syst. Appl. Microbiol.">
        <title>Natronocalculus amylovorans gen. nov., sp. nov., and Natranaeroarchaeum aerophilus sp. nov., dominant culturable amylolytic natronoarchaea from hypersaline soda lakes in southwestern Siberia.</title>
        <authorList>
            <person name="Sorokin D.Y."/>
            <person name="Elcheninov A.G."/>
            <person name="Khizhniak T.V."/>
            <person name="Koenen M."/>
            <person name="Bale N.J."/>
            <person name="Damste J.S.S."/>
            <person name="Kublanov I.V."/>
        </authorList>
    </citation>
    <scope>NUCLEOTIDE SEQUENCE</scope>
    <source>
        <strain evidence="2">AArc-St2</strain>
    </source>
</reference>
<protein>
    <submittedName>
        <fullName evidence="2">Uncharacterized protein</fullName>
    </submittedName>
</protein>
<reference evidence="2" key="2">
    <citation type="submission" date="2022-02" db="EMBL/GenBank/DDBJ databases">
        <authorList>
            <person name="Elcheninov A.G."/>
            <person name="Sorokin D.Y."/>
            <person name="Kublanov I.V."/>
        </authorList>
    </citation>
    <scope>NUCLEOTIDE SEQUENCE</scope>
    <source>
        <strain evidence="2">AArc-St2</strain>
    </source>
</reference>
<evidence type="ECO:0000313" key="3">
    <source>
        <dbReference type="Proteomes" id="UP001203207"/>
    </source>
</evidence>
<evidence type="ECO:0000256" key="1">
    <source>
        <dbReference type="SAM" id="Phobius"/>
    </source>
</evidence>
<keyword evidence="3" id="KW-1185">Reference proteome</keyword>
<feature type="transmembrane region" description="Helical" evidence="1">
    <location>
        <begin position="89"/>
        <end position="107"/>
    </location>
</feature>
<keyword evidence="1" id="KW-0472">Membrane</keyword>
<accession>A0AAE3KAR3</accession>
<feature type="transmembrane region" description="Helical" evidence="1">
    <location>
        <begin position="22"/>
        <end position="42"/>
    </location>
</feature>
<feature type="transmembrane region" description="Helical" evidence="1">
    <location>
        <begin position="49"/>
        <end position="69"/>
    </location>
</feature>
<gene>
    <name evidence="2" type="ORF">AArcSt2_08625</name>
</gene>
<keyword evidence="1" id="KW-1133">Transmembrane helix</keyword>
<sequence>MFREEPVLHPDDQPEPDEAGPWIQIIVISTIGWILLFSLDWLFLVEGTFVWATVRIGYTFFCAPLAAAGVLQDTRALAVRNITVGPIKWIYAIVILLAPPVVIGYALHRWWLTKNHSCNSD</sequence>
<dbReference type="AlphaFoldDB" id="A0AAE3KAR3"/>